<dbReference type="InterPro" id="IPR048015">
    <property type="entry name" value="NTP-PPase_MazG-like_N"/>
</dbReference>
<dbReference type="CDD" id="cd11528">
    <property type="entry name" value="NTP-PPase_MazG_Nterm"/>
    <property type="match status" value="1"/>
</dbReference>
<dbReference type="GO" id="GO:0047429">
    <property type="term" value="F:nucleoside triphosphate diphosphatase activity"/>
    <property type="evidence" value="ECO:0007669"/>
    <property type="project" value="InterPro"/>
</dbReference>
<dbReference type="SUPFAM" id="SSF101386">
    <property type="entry name" value="all-alpha NTP pyrophosphatases"/>
    <property type="match status" value="2"/>
</dbReference>
<evidence type="ECO:0000313" key="2">
    <source>
        <dbReference type="EMBL" id="SVA90817.1"/>
    </source>
</evidence>
<name>A0A381ZPZ1_9ZZZZ</name>
<protein>
    <recommendedName>
        <fullName evidence="1">NTP pyrophosphohydrolase MazG-like domain-containing protein</fullName>
    </recommendedName>
</protein>
<dbReference type="GO" id="GO:0006950">
    <property type="term" value="P:response to stress"/>
    <property type="evidence" value="ECO:0007669"/>
    <property type="project" value="UniProtKB-ARBA"/>
</dbReference>
<dbReference type="FunFam" id="1.10.287.1080:FF:000003">
    <property type="entry name" value="Nucleoside triphosphate pyrophosphohydrolase"/>
    <property type="match status" value="1"/>
</dbReference>
<dbReference type="AlphaFoldDB" id="A0A381ZPZ1"/>
<dbReference type="InterPro" id="IPR004518">
    <property type="entry name" value="MazG-like_dom"/>
</dbReference>
<dbReference type="Pfam" id="PF03819">
    <property type="entry name" value="MazG"/>
    <property type="match status" value="2"/>
</dbReference>
<feature type="domain" description="NTP pyrophosphohydrolase MazG-like" evidence="1">
    <location>
        <begin position="169"/>
        <end position="228"/>
    </location>
</feature>
<sequence length="258" mass="29786">MGEIGNQFEELVNIVSRLRAPDGCPWDREQTNHTLIPYFIEEVYEVIESVDDGDWDLVKEELGDILLHIVFQASIAEDEKNFKIIDSLNNINKKLINRHPRVFGDAKAEAAFHAKQNWEAAKHKEKGRESRLDGVPNSLPSLIRAQRLQQKASYAGFDWEKIEQVWGKVNEEILELKEAEASGNNQHIEEEIGDLLFAIVNLSRYLTISSEDALRKTNQKFIRRFKKVEEGIKAKGKKLDEASLEEMDYLWNEAKHNE</sequence>
<dbReference type="GO" id="GO:0006203">
    <property type="term" value="P:dGTP catabolic process"/>
    <property type="evidence" value="ECO:0007669"/>
    <property type="project" value="TreeGrafter"/>
</dbReference>
<reference evidence="2" key="1">
    <citation type="submission" date="2018-05" db="EMBL/GenBank/DDBJ databases">
        <authorList>
            <person name="Lanie J.A."/>
            <person name="Ng W.-L."/>
            <person name="Kazmierczak K.M."/>
            <person name="Andrzejewski T.M."/>
            <person name="Davidsen T.M."/>
            <person name="Wayne K.J."/>
            <person name="Tettelin H."/>
            <person name="Glass J.I."/>
            <person name="Rusch D."/>
            <person name="Podicherti R."/>
            <person name="Tsui H.-C.T."/>
            <person name="Winkler M.E."/>
        </authorList>
    </citation>
    <scope>NUCLEOTIDE SEQUENCE</scope>
</reference>
<dbReference type="InterPro" id="IPR011551">
    <property type="entry name" value="NTP_PyrPHydrolase_MazG"/>
</dbReference>
<dbReference type="GO" id="GO:0046052">
    <property type="term" value="P:UTP catabolic process"/>
    <property type="evidence" value="ECO:0007669"/>
    <property type="project" value="TreeGrafter"/>
</dbReference>
<accession>A0A381ZPZ1</accession>
<dbReference type="Gene3D" id="1.10.287.1080">
    <property type="entry name" value="MazG-like"/>
    <property type="match status" value="2"/>
</dbReference>
<evidence type="ECO:0000259" key="1">
    <source>
        <dbReference type="Pfam" id="PF03819"/>
    </source>
</evidence>
<dbReference type="PANTHER" id="PTHR30522:SF0">
    <property type="entry name" value="NUCLEOSIDE TRIPHOSPHATE PYROPHOSPHOHYDROLASE"/>
    <property type="match status" value="1"/>
</dbReference>
<dbReference type="CDD" id="cd11529">
    <property type="entry name" value="NTP-PPase_MazG_Cterm"/>
    <property type="match status" value="1"/>
</dbReference>
<dbReference type="GO" id="GO:0046076">
    <property type="term" value="P:dTTP catabolic process"/>
    <property type="evidence" value="ECO:0007669"/>
    <property type="project" value="TreeGrafter"/>
</dbReference>
<dbReference type="NCBIfam" id="TIGR00444">
    <property type="entry name" value="mazG"/>
    <property type="match status" value="1"/>
</dbReference>
<dbReference type="GO" id="GO:0046061">
    <property type="term" value="P:dATP catabolic process"/>
    <property type="evidence" value="ECO:0007669"/>
    <property type="project" value="TreeGrafter"/>
</dbReference>
<dbReference type="GO" id="GO:0046047">
    <property type="term" value="P:TTP catabolic process"/>
    <property type="evidence" value="ECO:0007669"/>
    <property type="project" value="TreeGrafter"/>
</dbReference>
<dbReference type="NCBIfam" id="NF007113">
    <property type="entry name" value="PRK09562.1"/>
    <property type="match status" value="1"/>
</dbReference>
<feature type="domain" description="NTP pyrophosphohydrolase MazG-like" evidence="1">
    <location>
        <begin position="30"/>
        <end position="103"/>
    </location>
</feature>
<gene>
    <name evidence="2" type="ORF">METZ01_LOCUS143671</name>
</gene>
<organism evidence="2">
    <name type="scientific">marine metagenome</name>
    <dbReference type="NCBI Taxonomy" id="408172"/>
    <lineage>
        <taxon>unclassified sequences</taxon>
        <taxon>metagenomes</taxon>
        <taxon>ecological metagenomes</taxon>
    </lineage>
</organism>
<dbReference type="EMBL" id="UINC01022030">
    <property type="protein sequence ID" value="SVA90817.1"/>
    <property type="molecule type" value="Genomic_DNA"/>
</dbReference>
<dbReference type="PANTHER" id="PTHR30522">
    <property type="entry name" value="NUCLEOSIDE TRIPHOSPHATE PYROPHOSPHOHYDROLASE"/>
    <property type="match status" value="1"/>
</dbReference>
<proteinExistence type="predicted"/>
<dbReference type="GO" id="GO:0046081">
    <property type="term" value="P:dUTP catabolic process"/>
    <property type="evidence" value="ECO:0007669"/>
    <property type="project" value="TreeGrafter"/>
</dbReference>
<dbReference type="FunFam" id="1.10.287.1080:FF:000001">
    <property type="entry name" value="Nucleoside triphosphate pyrophosphohydrolase"/>
    <property type="match status" value="1"/>
</dbReference>
<dbReference type="InterPro" id="IPR048011">
    <property type="entry name" value="NTP-PPase_MazG-like_C"/>
</dbReference>